<dbReference type="OrthoDB" id="440203at2759"/>
<dbReference type="Proteomes" id="UP000591131">
    <property type="component" value="Unassembled WGS sequence"/>
</dbReference>
<reference evidence="1 2" key="1">
    <citation type="submission" date="2020-04" db="EMBL/GenBank/DDBJ databases">
        <title>Perkinsus chesapeaki whole genome sequence.</title>
        <authorList>
            <person name="Bogema D.R."/>
        </authorList>
    </citation>
    <scope>NUCLEOTIDE SEQUENCE [LARGE SCALE GENOMIC DNA]</scope>
    <source>
        <strain evidence="1">ATCC PRA-425</strain>
    </source>
</reference>
<protein>
    <submittedName>
        <fullName evidence="1">Uncharacterized protein</fullName>
    </submittedName>
</protein>
<evidence type="ECO:0000313" key="1">
    <source>
        <dbReference type="EMBL" id="KAF4674530.1"/>
    </source>
</evidence>
<dbReference type="EMBL" id="JAAPAO010000061">
    <property type="protein sequence ID" value="KAF4674530.1"/>
    <property type="molecule type" value="Genomic_DNA"/>
</dbReference>
<proteinExistence type="predicted"/>
<organism evidence="1 2">
    <name type="scientific">Perkinsus chesapeaki</name>
    <name type="common">Clam parasite</name>
    <name type="synonym">Perkinsus andrewsi</name>
    <dbReference type="NCBI Taxonomy" id="330153"/>
    <lineage>
        <taxon>Eukaryota</taxon>
        <taxon>Sar</taxon>
        <taxon>Alveolata</taxon>
        <taxon>Perkinsozoa</taxon>
        <taxon>Perkinsea</taxon>
        <taxon>Perkinsida</taxon>
        <taxon>Perkinsidae</taxon>
        <taxon>Perkinsus</taxon>
    </lineage>
</organism>
<accession>A0A7J6MTI0</accession>
<name>A0A7J6MTI0_PERCH</name>
<dbReference type="AlphaFoldDB" id="A0A7J6MTI0"/>
<keyword evidence="2" id="KW-1185">Reference proteome</keyword>
<evidence type="ECO:0000313" key="2">
    <source>
        <dbReference type="Proteomes" id="UP000591131"/>
    </source>
</evidence>
<sequence>MTSSGIRLRLSQAFRPAKPWCALAPRFETLVKESGLQHKNEAMRKIVSDGYFTSEECTVGLAATSGTVYVGLAIPEADITPLESLIANLMNHGEIGLAEYCYGIGNCDTILKGNERALLKALGRRPARILLGEVPDSKNDDSVPPPKGHARLLKHYIGKGAEVFDVICKSLMDHAYVASQLAYNGGGGCALRLESGDIVRAPGIVVEGEPIISAAQAALVGLRANGLVDPGAGINASKVIEAAICSGDNEQAGVAAVELVRSLWPSITLRVESEVNCTPLQPQPRA</sequence>
<comment type="caution">
    <text evidence="1">The sequence shown here is derived from an EMBL/GenBank/DDBJ whole genome shotgun (WGS) entry which is preliminary data.</text>
</comment>
<gene>
    <name evidence="1" type="ORF">FOL47_009056</name>
</gene>